<evidence type="ECO:0000313" key="2">
    <source>
        <dbReference type="EMBL" id="BAK38353.1"/>
    </source>
</evidence>
<sequence length="238" mass="24521">MTLLKQLGIIVLGCAIGAGMALMGIWQLDVYHRQGAEASAARASQAPVPLTSVAAPGTRVTEGYGRAVEFTGSYDPTLQVLVPLDGSPAQFRVVTALHLSGGGTLAVVRGLAPADSGEAPSTSVGEVTQTGVLLPSEEAGDGMAISGSTSRLPSVRIPLLAQTWPGPMVDGFVVLSASGAQAEGLEPAPLVLPSGQGRLRNGAYAAQWWIFGLFAILMSVKMARDIGEKTELDSTLIR</sequence>
<dbReference type="STRING" id="1032480.MLP_53390"/>
<dbReference type="OrthoDB" id="3266379at2"/>
<proteinExistence type="inferred from homology"/>
<dbReference type="HOGENOM" id="CLU_047737_0_1_11"/>
<dbReference type="KEGG" id="mph:MLP_53390"/>
<dbReference type="AlphaFoldDB" id="F5XIW5"/>
<dbReference type="GO" id="GO:0005886">
    <property type="term" value="C:plasma membrane"/>
    <property type="evidence" value="ECO:0007669"/>
    <property type="project" value="UniProtKB-SubCell"/>
</dbReference>
<keyword evidence="1" id="KW-1133">Transmembrane helix</keyword>
<organism evidence="2 3">
    <name type="scientific">Microlunatus phosphovorus (strain ATCC 700054 / DSM 10555 / JCM 9379 / NBRC 101784 / NCIMB 13414 / VKM Ac-1990 / NM-1)</name>
    <dbReference type="NCBI Taxonomy" id="1032480"/>
    <lineage>
        <taxon>Bacteria</taxon>
        <taxon>Bacillati</taxon>
        <taxon>Actinomycetota</taxon>
        <taxon>Actinomycetes</taxon>
        <taxon>Propionibacteriales</taxon>
        <taxon>Propionibacteriaceae</taxon>
        <taxon>Microlunatus</taxon>
    </lineage>
</organism>
<reference evidence="2 3" key="1">
    <citation type="submission" date="2011-05" db="EMBL/GenBank/DDBJ databases">
        <title>Whole genome sequence of Microlunatus phosphovorus NM-1.</title>
        <authorList>
            <person name="Hosoyama A."/>
            <person name="Sasaki K."/>
            <person name="Harada T."/>
            <person name="Igarashi R."/>
            <person name="Kawakoshi A."/>
            <person name="Sasagawa M."/>
            <person name="Fukada J."/>
            <person name="Nakamura S."/>
            <person name="Katano Y."/>
            <person name="Hanada S."/>
            <person name="Kamagata Y."/>
            <person name="Nakamura N."/>
            <person name="Yamazaki S."/>
            <person name="Fujita N."/>
        </authorList>
    </citation>
    <scope>NUCLEOTIDE SEQUENCE [LARGE SCALE GENOMIC DNA]</scope>
    <source>
        <strain evidence="3">ATCC 700054 / DSM 10555 / JCM 9379 / NBRC 101784 / NCIMB 13414 / VKM Ac-1990 / NM-1</strain>
    </source>
</reference>
<comment type="caution">
    <text evidence="1">Lacks conserved residue(s) required for the propagation of feature annotation.</text>
</comment>
<keyword evidence="1" id="KW-0812">Transmembrane</keyword>
<name>F5XIW5_MICPN</name>
<evidence type="ECO:0000313" key="3">
    <source>
        <dbReference type="Proteomes" id="UP000007947"/>
    </source>
</evidence>
<dbReference type="Proteomes" id="UP000007947">
    <property type="component" value="Chromosome"/>
</dbReference>
<gene>
    <name evidence="2" type="ordered locus">MLP_53390</name>
</gene>
<keyword evidence="3" id="KW-1185">Reference proteome</keyword>
<comment type="subcellular location">
    <subcellularLocation>
        <location evidence="1">Cell membrane</location>
        <topology evidence="1">Multi-pass membrane protein</topology>
    </subcellularLocation>
</comment>
<protein>
    <recommendedName>
        <fullName evidence="1">SURF1-like protein</fullName>
    </recommendedName>
</protein>
<dbReference type="CDD" id="cd06662">
    <property type="entry name" value="SURF1"/>
    <property type="match status" value="1"/>
</dbReference>
<comment type="similarity">
    <text evidence="1">Belongs to the SURF1 family.</text>
</comment>
<keyword evidence="1" id="KW-1003">Cell membrane</keyword>
<evidence type="ECO:0000256" key="1">
    <source>
        <dbReference type="RuleBase" id="RU363076"/>
    </source>
</evidence>
<dbReference type="InterPro" id="IPR002994">
    <property type="entry name" value="Surf1/Shy1"/>
</dbReference>
<dbReference type="eggNOG" id="COG3346">
    <property type="taxonomic scope" value="Bacteria"/>
</dbReference>
<accession>F5XIW5</accession>
<dbReference type="RefSeq" id="WP_013866164.1">
    <property type="nucleotide sequence ID" value="NC_015635.1"/>
</dbReference>
<keyword evidence="1" id="KW-0472">Membrane</keyword>
<feature type="transmembrane region" description="Helical" evidence="1">
    <location>
        <begin position="7"/>
        <end position="26"/>
    </location>
</feature>
<dbReference type="Pfam" id="PF02104">
    <property type="entry name" value="SURF1"/>
    <property type="match status" value="1"/>
</dbReference>
<dbReference type="EMBL" id="AP012204">
    <property type="protein sequence ID" value="BAK38353.1"/>
    <property type="molecule type" value="Genomic_DNA"/>
</dbReference>